<evidence type="ECO:0000313" key="11">
    <source>
        <dbReference type="Proteomes" id="UP000054093"/>
    </source>
</evidence>
<sequence>MMKQKVYFKTFGCRTNLFDTQVMLAHLKDFETTNHEEEAQIIILNSCTVTNDADYSARSYAKKATRLGKKVYFTGCGANTQGLQLFQNGHVFGVFGHDHKEEINALLQEKQGFFHEDKQECLDQILLSNFVGKTRAFVKIQEGCDFRCSYCIIPTVRGQSRSLNQDHVLKQIEMLSQAGVLEVVLTGTNVGSYGLDRGTNLAHLILKIADLTPIKRVRIGSLEPSQINTEFLELLDHPILERHLHIALQHSHDNMLRRMRRRNRVGSDIKLLEKIASKGFAIGTDFIVGHPYEDELTWQEALLNFKQLPLTHIHPFIYSVRDNTPSSKMPLNARVPGNIAKTRLDQIKTHVIAQNLAFRQQLKANREVLEVIVENFKAPYYRGYDQYFNPVKILSKQNLQGLVYLNTYEVRADANYATL</sequence>
<dbReference type="Pfam" id="PF04055">
    <property type="entry name" value="Radical_SAM"/>
    <property type="match status" value="1"/>
</dbReference>
<dbReference type="InterPro" id="IPR020612">
    <property type="entry name" value="Methylthiotransferase_CS"/>
</dbReference>
<keyword evidence="3" id="KW-0808">Transferase</keyword>
<evidence type="ECO:0000313" key="10">
    <source>
        <dbReference type="EMBL" id="EFX41456.1"/>
    </source>
</evidence>
<keyword evidence="5" id="KW-0479">Metal-binding</keyword>
<dbReference type="InterPro" id="IPR013848">
    <property type="entry name" value="Methylthiotransferase_N"/>
</dbReference>
<keyword evidence="2" id="KW-0004">4Fe-4S</keyword>
<evidence type="ECO:0000256" key="3">
    <source>
        <dbReference type="ARBA" id="ARBA00022679"/>
    </source>
</evidence>
<proteinExistence type="predicted"/>
<dbReference type="SUPFAM" id="SSF102114">
    <property type="entry name" value="Radical SAM enzymes"/>
    <property type="match status" value="1"/>
</dbReference>
<dbReference type="RefSeq" id="WP_006564821.1">
    <property type="nucleotide sequence ID" value="NZ_ADHO01000259.1"/>
</dbReference>
<dbReference type="InterPro" id="IPR058240">
    <property type="entry name" value="rSAM_sf"/>
</dbReference>
<dbReference type="InterPro" id="IPR006638">
    <property type="entry name" value="Elp3/MiaA/NifB-like_rSAM"/>
</dbReference>
<keyword evidence="7" id="KW-0411">Iron-sulfur</keyword>
<name>E7G591_9HELI</name>
<evidence type="ECO:0000256" key="5">
    <source>
        <dbReference type="ARBA" id="ARBA00022723"/>
    </source>
</evidence>
<feature type="domain" description="MTTase N-terminal" evidence="8">
    <location>
        <begin position="4"/>
        <end position="112"/>
    </location>
</feature>
<dbReference type="CDD" id="cd01335">
    <property type="entry name" value="Radical_SAM"/>
    <property type="match status" value="1"/>
</dbReference>
<protein>
    <submittedName>
        <fullName evidence="10">MiaB-like rRNA/tRNA modification protein</fullName>
    </submittedName>
</protein>
<dbReference type="PROSITE" id="PS01278">
    <property type="entry name" value="MTTASE_RADICAL"/>
    <property type="match status" value="1"/>
</dbReference>
<dbReference type="Pfam" id="PF00919">
    <property type="entry name" value="UPF0004"/>
    <property type="match status" value="1"/>
</dbReference>
<comment type="caution">
    <text evidence="10">The sequence shown here is derived from an EMBL/GenBank/DDBJ whole genome shotgun (WGS) entry which is preliminary data.</text>
</comment>
<dbReference type="NCBIfam" id="TIGR01579">
    <property type="entry name" value="MiaB-like-C"/>
    <property type="match status" value="1"/>
</dbReference>
<evidence type="ECO:0000256" key="4">
    <source>
        <dbReference type="ARBA" id="ARBA00022691"/>
    </source>
</evidence>
<accession>E7G591</accession>
<dbReference type="SFLD" id="SFLDS00029">
    <property type="entry name" value="Radical_SAM"/>
    <property type="match status" value="1"/>
</dbReference>
<dbReference type="GO" id="GO:0051539">
    <property type="term" value="F:4 iron, 4 sulfur cluster binding"/>
    <property type="evidence" value="ECO:0007669"/>
    <property type="project" value="UniProtKB-KW"/>
</dbReference>
<dbReference type="PROSITE" id="PS51449">
    <property type="entry name" value="MTTASE_N"/>
    <property type="match status" value="1"/>
</dbReference>
<dbReference type="GO" id="GO:0046872">
    <property type="term" value="F:metal ion binding"/>
    <property type="evidence" value="ECO:0007669"/>
    <property type="project" value="UniProtKB-KW"/>
</dbReference>
<organism evidence="10 11">
    <name type="scientific">Helicobacter suis HS5</name>
    <dbReference type="NCBI Taxonomy" id="710394"/>
    <lineage>
        <taxon>Bacteria</taxon>
        <taxon>Pseudomonadati</taxon>
        <taxon>Campylobacterota</taxon>
        <taxon>Epsilonproteobacteria</taxon>
        <taxon>Campylobacterales</taxon>
        <taxon>Helicobacteraceae</taxon>
        <taxon>Helicobacter</taxon>
    </lineage>
</organism>
<dbReference type="InterPro" id="IPR006467">
    <property type="entry name" value="MiaB-like_bact"/>
</dbReference>
<dbReference type="GeneID" id="56929286"/>
<comment type="cofactor">
    <cofactor evidence="1">
        <name>[4Fe-4S] cluster</name>
        <dbReference type="ChEBI" id="CHEBI:49883"/>
    </cofactor>
</comment>
<evidence type="ECO:0000259" key="8">
    <source>
        <dbReference type="PROSITE" id="PS51449"/>
    </source>
</evidence>
<dbReference type="PROSITE" id="PS51918">
    <property type="entry name" value="RADICAL_SAM"/>
    <property type="match status" value="1"/>
</dbReference>
<dbReference type="Proteomes" id="UP000054093">
    <property type="component" value="Unassembled WGS sequence"/>
</dbReference>
<dbReference type="SMART" id="SM00729">
    <property type="entry name" value="Elp3"/>
    <property type="match status" value="1"/>
</dbReference>
<evidence type="ECO:0000256" key="7">
    <source>
        <dbReference type="ARBA" id="ARBA00023014"/>
    </source>
</evidence>
<dbReference type="Gene3D" id="3.40.50.12160">
    <property type="entry name" value="Methylthiotransferase, N-terminal domain"/>
    <property type="match status" value="1"/>
</dbReference>
<dbReference type="Gene3D" id="3.80.30.20">
    <property type="entry name" value="tm_1862 like domain"/>
    <property type="match status" value="1"/>
</dbReference>
<evidence type="ECO:0000256" key="2">
    <source>
        <dbReference type="ARBA" id="ARBA00022485"/>
    </source>
</evidence>
<dbReference type="InterPro" id="IPR007197">
    <property type="entry name" value="rSAM"/>
</dbReference>
<dbReference type="PANTHER" id="PTHR11918">
    <property type="entry name" value="RADICAL SAM PROTEINS"/>
    <property type="match status" value="1"/>
</dbReference>
<keyword evidence="4" id="KW-0949">S-adenosyl-L-methionine</keyword>
<evidence type="ECO:0000256" key="1">
    <source>
        <dbReference type="ARBA" id="ARBA00001966"/>
    </source>
</evidence>
<dbReference type="PANTHER" id="PTHR11918:SF45">
    <property type="entry name" value="THREONYLCARBAMOYLADENOSINE TRNA METHYLTHIOTRANSFERASE"/>
    <property type="match status" value="1"/>
</dbReference>
<dbReference type="NCBIfam" id="TIGR00089">
    <property type="entry name" value="MiaB/RimO family radical SAM methylthiotransferase"/>
    <property type="match status" value="1"/>
</dbReference>
<evidence type="ECO:0000256" key="6">
    <source>
        <dbReference type="ARBA" id="ARBA00023004"/>
    </source>
</evidence>
<gene>
    <name evidence="10" type="ORF">HSUHS5_1174</name>
</gene>
<dbReference type="InterPro" id="IPR005839">
    <property type="entry name" value="Methylthiotransferase"/>
</dbReference>
<dbReference type="AlphaFoldDB" id="E7G591"/>
<dbReference type="InterPro" id="IPR023404">
    <property type="entry name" value="rSAM_horseshoe"/>
</dbReference>
<evidence type="ECO:0000259" key="9">
    <source>
        <dbReference type="PROSITE" id="PS51918"/>
    </source>
</evidence>
<keyword evidence="6" id="KW-0408">Iron</keyword>
<dbReference type="InterPro" id="IPR038135">
    <property type="entry name" value="Methylthiotransferase_N_sf"/>
</dbReference>
<reference evidence="10 11" key="1">
    <citation type="journal article" date="2011" name="Vet. Res.">
        <title>Genome sequence of Helicobacter suis supports its role in gastric pathology.</title>
        <authorList>
            <person name="Vermoote M."/>
            <person name="Vandekerckhove T.T."/>
            <person name="Flahou B."/>
            <person name="Pasmans F."/>
            <person name="Smet A."/>
            <person name="De Groote D."/>
            <person name="Van Criekinge W."/>
            <person name="Ducatelle R."/>
            <person name="Haesebrouck F."/>
        </authorList>
    </citation>
    <scope>NUCLEOTIDE SEQUENCE [LARGE SCALE GENOMIC DNA]</scope>
    <source>
        <strain evidence="10 11">HS5</strain>
    </source>
</reference>
<feature type="domain" description="Radical SAM core" evidence="9">
    <location>
        <begin position="130"/>
        <end position="357"/>
    </location>
</feature>
<dbReference type="SFLD" id="SFLDG01082">
    <property type="entry name" value="B12-binding_domain_containing"/>
    <property type="match status" value="1"/>
</dbReference>
<dbReference type="EMBL" id="ADHO01000259">
    <property type="protein sequence ID" value="EFX41456.1"/>
    <property type="molecule type" value="Genomic_DNA"/>
</dbReference>
<dbReference type="GO" id="GO:0035598">
    <property type="term" value="F:tRNA (N(6)-L-threonylcarbamoyladenosine(37)-C(2))-methylthiotransferase activity"/>
    <property type="evidence" value="ECO:0007669"/>
    <property type="project" value="TreeGrafter"/>
</dbReference>